<reference evidence="3" key="1">
    <citation type="submission" date="2019-10" db="EMBL/GenBank/DDBJ databases">
        <title>Antimicrobial potential of Antarctic Bacteria.</title>
        <authorList>
            <person name="Benaud N."/>
            <person name="Edwards R.J."/>
            <person name="Ferrari B.C."/>
        </authorList>
    </citation>
    <scope>NUCLEOTIDE SEQUENCE [LARGE SCALE GENOMIC DNA]</scope>
    <source>
        <strain evidence="3">NBH77</strain>
    </source>
</reference>
<dbReference type="InterPro" id="IPR013597">
    <property type="entry name" value="Mat_intron_G2"/>
</dbReference>
<dbReference type="Gene3D" id="1.10.30.50">
    <property type="match status" value="1"/>
</dbReference>
<dbReference type="CDD" id="cd01651">
    <property type="entry name" value="RT_G2_intron"/>
    <property type="match status" value="1"/>
</dbReference>
<organism evidence="2 3">
    <name type="scientific">Streptomyces rutgersensis</name>
    <dbReference type="NCBI Taxonomy" id="53451"/>
    <lineage>
        <taxon>Bacteria</taxon>
        <taxon>Bacillati</taxon>
        <taxon>Actinomycetota</taxon>
        <taxon>Actinomycetes</taxon>
        <taxon>Kitasatosporales</taxon>
        <taxon>Streptomycetaceae</taxon>
        <taxon>Streptomyces</taxon>
        <taxon>Streptomyces diastaticus group</taxon>
    </lineage>
</organism>
<dbReference type="PANTHER" id="PTHR34047">
    <property type="entry name" value="NUCLEAR INTRON MATURASE 1, MITOCHONDRIAL-RELATED"/>
    <property type="match status" value="1"/>
</dbReference>
<dbReference type="InterPro" id="IPR003615">
    <property type="entry name" value="HNH_nuc"/>
</dbReference>
<dbReference type="NCBIfam" id="TIGR04416">
    <property type="entry name" value="group_II_RT_mat"/>
    <property type="match status" value="1"/>
</dbReference>
<name>A0ABX6RV09_9ACTN</name>
<proteinExistence type="predicted"/>
<dbReference type="InterPro" id="IPR051083">
    <property type="entry name" value="GrpII_Intron_Splice-Mob/Def"/>
</dbReference>
<keyword evidence="2" id="KW-0695">RNA-directed DNA polymerase</keyword>
<dbReference type="Pfam" id="PF01844">
    <property type="entry name" value="HNH"/>
    <property type="match status" value="1"/>
</dbReference>
<feature type="domain" description="Reverse transcriptase" evidence="1">
    <location>
        <begin position="93"/>
        <end position="331"/>
    </location>
</feature>
<dbReference type="SMART" id="SM00507">
    <property type="entry name" value="HNHc"/>
    <property type="match status" value="1"/>
</dbReference>
<keyword evidence="2" id="KW-0808">Transferase</keyword>
<dbReference type="InterPro" id="IPR025960">
    <property type="entry name" value="RVT_N"/>
</dbReference>
<dbReference type="PANTHER" id="PTHR34047:SF10">
    <property type="entry name" value="GROUP II INTRON-ASSOCIATED OPEN READING FRAME"/>
    <property type="match status" value="1"/>
</dbReference>
<sequence length="589" mass="67169">MSFWNETADDAEAWHQIDWGRVDRDVTRLRRRIFKAAQAGDMKKVRNLQKLMMRSAANTLLSVRRVTQVSRGRKTAGVDGETALGPKERGRLARMLLRDGAARPRPVKRVQIPKANGKTRPLGIPVIRDRVHQARVKNALEPEWEARFEARSYGFRPGRGCHDALAAIFQVVGKPASQRRWVLDADLSAAFDRIDHAHLMRSLAGFPARDAVEGWLKAGVMDRGAFAPTVEGTPQGGVISPLLLNIALHGMEEAAGVSWRRHGNSRVLKDGSPALVRYADDFVVICHTEKDAHEAYRRLKEWFAPRGLAFNEEKTSVRHLTDGFDFLGCTVRTYANGYTLVTPSKDAVRKAKGRIRDVVRSNRGKPADRLVRELSSFLRGWTAYYRPWSSKRAFKEVDRTVFGQLWQWASRQHRRKGRQWIAARYWDKRIPGSDNRWIFGEGSAYVKPAAMTRIVRHVPVLGTHSKDDPALTDYWTERAARRTKLGLENRFIQTLAVRQRGRCARCGLDLVEGAEFEPDNIHDWVSWFDSVRRTLNVHHVVHRQHGGGNELKNLVLLHSQCHQHEPPRFEWRLDFMKGSSHGTTFPLPA</sequence>
<evidence type="ECO:0000313" key="2">
    <source>
        <dbReference type="EMBL" id="QNE84563.1"/>
    </source>
</evidence>
<dbReference type="SUPFAM" id="SSF56672">
    <property type="entry name" value="DNA/RNA polymerases"/>
    <property type="match status" value="1"/>
</dbReference>
<dbReference type="EMBL" id="CP045704">
    <property type="protein sequence ID" value="QNE84563.1"/>
    <property type="molecule type" value="Genomic_DNA"/>
</dbReference>
<dbReference type="Pfam" id="PF00078">
    <property type="entry name" value="RVT_1"/>
    <property type="match status" value="1"/>
</dbReference>
<dbReference type="PROSITE" id="PS50878">
    <property type="entry name" value="RT_POL"/>
    <property type="match status" value="1"/>
</dbReference>
<dbReference type="CDD" id="cd00085">
    <property type="entry name" value="HNHc"/>
    <property type="match status" value="1"/>
</dbReference>
<keyword evidence="3" id="KW-1185">Reference proteome</keyword>
<dbReference type="EC" id="2.7.7.49" evidence="2"/>
<dbReference type="InterPro" id="IPR043502">
    <property type="entry name" value="DNA/RNA_pol_sf"/>
</dbReference>
<dbReference type="Pfam" id="PF08388">
    <property type="entry name" value="GIIM"/>
    <property type="match status" value="1"/>
</dbReference>
<evidence type="ECO:0000313" key="3">
    <source>
        <dbReference type="Proteomes" id="UP000515764"/>
    </source>
</evidence>
<gene>
    <name evidence="2" type="primary">ltrA</name>
    <name evidence="2" type="ORF">F0345_00080</name>
</gene>
<dbReference type="GO" id="GO:0003964">
    <property type="term" value="F:RNA-directed DNA polymerase activity"/>
    <property type="evidence" value="ECO:0007669"/>
    <property type="project" value="UniProtKB-KW"/>
</dbReference>
<evidence type="ECO:0000259" key="1">
    <source>
        <dbReference type="PROSITE" id="PS50878"/>
    </source>
</evidence>
<keyword evidence="2" id="KW-0548">Nucleotidyltransferase</keyword>
<dbReference type="InterPro" id="IPR000477">
    <property type="entry name" value="RT_dom"/>
</dbReference>
<dbReference type="InterPro" id="IPR030931">
    <property type="entry name" value="Group_II_RT_mat"/>
</dbReference>
<protein>
    <submittedName>
        <fullName evidence="2">Group II intron reverse transcriptase/maturase</fullName>
        <ecNumber evidence="2">2.7.7.49</ecNumber>
    </submittedName>
</protein>
<accession>A0ABX6RV09</accession>
<dbReference type="Pfam" id="PF13655">
    <property type="entry name" value="RVT_N"/>
    <property type="match status" value="1"/>
</dbReference>
<dbReference type="Proteomes" id="UP000515764">
    <property type="component" value="Chromosome"/>
</dbReference>
<dbReference type="InterPro" id="IPR002711">
    <property type="entry name" value="HNH"/>
</dbReference>